<feature type="non-terminal residue" evidence="1">
    <location>
        <position position="1"/>
    </location>
</feature>
<dbReference type="AlphaFoldDB" id="A0ABD4UG68"/>
<dbReference type="Proteomes" id="UP000191686">
    <property type="component" value="Unassembled WGS sequence"/>
</dbReference>
<proteinExistence type="predicted"/>
<evidence type="ECO:0000313" key="2">
    <source>
        <dbReference type="Proteomes" id="UP000191686"/>
    </source>
</evidence>
<reference evidence="1 2" key="1">
    <citation type="journal article" date="2017" name="Front. Microbiol.">
        <title>Genomics reveals a unique clone of Burkholderia cenocepacia harbouring an actively excising novel genomic island.</title>
        <authorList>
            <person name="Patil P."/>
            <person name="Mali S."/>
            <person name="Midha S."/>
            <person name="Gautam V."/>
            <person name="Dash L."/>
            <person name="Kumar S."/>
            <person name="Shastri J."/>
            <person name="Singhal L."/>
            <person name="Patil P.B."/>
        </authorList>
    </citation>
    <scope>NUCLEOTIDE SEQUENCE [LARGE SCALE GENOMIC DNA]</scope>
    <source>
        <strain evidence="1 2">BC-19</strain>
    </source>
</reference>
<protein>
    <submittedName>
        <fullName evidence="1">Uncharacterized protein</fullName>
    </submittedName>
</protein>
<comment type="caution">
    <text evidence="1">The sequence shown here is derived from an EMBL/GenBank/DDBJ whole genome shotgun (WGS) entry which is preliminary data.</text>
</comment>
<evidence type="ECO:0000313" key="1">
    <source>
        <dbReference type="EMBL" id="MCW3713298.1"/>
    </source>
</evidence>
<reference evidence="1 2" key="2">
    <citation type="journal article" date="2017" name="Front. Microbiol.">
        <title>Genomics Reveals a Unique Clone of Burkholderia cenocepacia Harboring an Actively Excising Novel Genomic Island.</title>
        <authorList>
            <person name="Patil P.P."/>
            <person name="Mali S."/>
            <person name="Midha S."/>
            <person name="Gautam V."/>
            <person name="Dash L."/>
            <person name="Kumar S."/>
            <person name="Shastri J."/>
            <person name="Singhal L."/>
            <person name="Patil P.B."/>
        </authorList>
    </citation>
    <scope>NUCLEOTIDE SEQUENCE [LARGE SCALE GENOMIC DNA]</scope>
    <source>
        <strain evidence="1 2">BC-19</strain>
    </source>
</reference>
<accession>A0ABD4UG68</accession>
<gene>
    <name evidence="1" type="ORF">UE95_018610</name>
</gene>
<name>A0ABD4UG68_9BURK</name>
<dbReference type="EMBL" id="JYMX02000014">
    <property type="protein sequence ID" value="MCW3713298.1"/>
    <property type="molecule type" value="Genomic_DNA"/>
</dbReference>
<organism evidence="1 2">
    <name type="scientific">Burkholderia cenocepacia</name>
    <dbReference type="NCBI Taxonomy" id="95486"/>
    <lineage>
        <taxon>Bacteria</taxon>
        <taxon>Pseudomonadati</taxon>
        <taxon>Pseudomonadota</taxon>
        <taxon>Betaproteobacteria</taxon>
        <taxon>Burkholderiales</taxon>
        <taxon>Burkholderiaceae</taxon>
        <taxon>Burkholderia</taxon>
        <taxon>Burkholderia cepacia complex</taxon>
    </lineage>
</organism>
<sequence length="74" mass="8370">SQRAAQISARKIGLTASIRNDRRNLHNHKAYDRNLRLPCSPPIFSHNPLLHKARVVGDYVLNGVTTHLTEGRVF</sequence>